<keyword evidence="5 6" id="KW-0472">Membrane</keyword>
<evidence type="ECO:0000313" key="9">
    <source>
        <dbReference type="Proteomes" id="UP000605427"/>
    </source>
</evidence>
<evidence type="ECO:0000256" key="2">
    <source>
        <dbReference type="ARBA" id="ARBA00022448"/>
    </source>
</evidence>
<keyword evidence="4 6" id="KW-1133">Transmembrane helix</keyword>
<dbReference type="PANTHER" id="PTHR43496">
    <property type="entry name" value="PROTEIN LPLB"/>
    <property type="match status" value="1"/>
</dbReference>
<dbReference type="RefSeq" id="WP_172243950.1">
    <property type="nucleotide sequence ID" value="NZ_BMDD01000003.1"/>
</dbReference>
<keyword evidence="9" id="KW-1185">Reference proteome</keyword>
<dbReference type="CDD" id="cd06261">
    <property type="entry name" value="TM_PBP2"/>
    <property type="match status" value="1"/>
</dbReference>
<protein>
    <submittedName>
        <fullName evidence="8">Multiple-sugar transport system permease YteP</fullName>
    </submittedName>
</protein>
<sequence>MASRTEAAGGSKIETAYKESPAAKRRRSVWNGVKRDRYLYLLALPGIVFFLLFKYVPMWGILISFQNYSPYQGMWASQWVGFEHYIRFFSNPDFLILFRNTMAINLLSLIFFFPLPILLSVMMNELRGTKFKKTIQSIVYLPHFLSWVIIVGITFLLLSTGEGIINQLLAAAGFGKIDFLTNPNYFWGLLTVQSIWKDAGWGTVLFLAAMASIDPQLNEAAKIDGAGRFRQIWHITLPGIRSVIIILLILRIGHIMDVGFEQVFLMMNGAVSEVADVFDTYVYRLGIKQGQLSFSTAVGVFKSIVGLILVIGANKLAKKFGEDGVY</sequence>
<dbReference type="PANTHER" id="PTHR43496:SF1">
    <property type="entry name" value="POLYGALACTURONAN_RHAMNOGALACTURONAN TRANSPORT SYSTEM PERMEASE PROTEIN YTEP"/>
    <property type="match status" value="1"/>
</dbReference>
<feature type="transmembrane region" description="Helical" evidence="6">
    <location>
        <begin position="38"/>
        <end position="65"/>
    </location>
</feature>
<evidence type="ECO:0000256" key="3">
    <source>
        <dbReference type="ARBA" id="ARBA00022692"/>
    </source>
</evidence>
<feature type="transmembrane region" description="Helical" evidence="6">
    <location>
        <begin position="144"/>
        <end position="165"/>
    </location>
</feature>
<dbReference type="SUPFAM" id="SSF161098">
    <property type="entry name" value="MetI-like"/>
    <property type="match status" value="1"/>
</dbReference>
<evidence type="ECO:0000256" key="4">
    <source>
        <dbReference type="ARBA" id="ARBA00022989"/>
    </source>
</evidence>
<proteinExistence type="inferred from homology"/>
<comment type="caution">
    <text evidence="8">The sequence shown here is derived from an EMBL/GenBank/DDBJ whole genome shotgun (WGS) entry which is preliminary data.</text>
</comment>
<feature type="transmembrane region" description="Helical" evidence="6">
    <location>
        <begin position="232"/>
        <end position="256"/>
    </location>
</feature>
<evidence type="ECO:0000256" key="5">
    <source>
        <dbReference type="ARBA" id="ARBA00023136"/>
    </source>
</evidence>
<dbReference type="InterPro" id="IPR035906">
    <property type="entry name" value="MetI-like_sf"/>
</dbReference>
<evidence type="ECO:0000259" key="7">
    <source>
        <dbReference type="PROSITE" id="PS50928"/>
    </source>
</evidence>
<accession>A0ABQ1ZTV9</accession>
<evidence type="ECO:0000256" key="1">
    <source>
        <dbReference type="ARBA" id="ARBA00004141"/>
    </source>
</evidence>
<evidence type="ECO:0000256" key="6">
    <source>
        <dbReference type="RuleBase" id="RU363032"/>
    </source>
</evidence>
<feature type="transmembrane region" description="Helical" evidence="6">
    <location>
        <begin position="102"/>
        <end position="123"/>
    </location>
</feature>
<dbReference type="EMBL" id="BMDD01000003">
    <property type="protein sequence ID" value="GGH79219.1"/>
    <property type="molecule type" value="Genomic_DNA"/>
</dbReference>
<reference evidence="9" key="1">
    <citation type="journal article" date="2019" name="Int. J. Syst. Evol. Microbiol.">
        <title>The Global Catalogue of Microorganisms (GCM) 10K type strain sequencing project: providing services to taxonomists for standard genome sequencing and annotation.</title>
        <authorList>
            <consortium name="The Broad Institute Genomics Platform"/>
            <consortium name="The Broad Institute Genome Sequencing Center for Infectious Disease"/>
            <person name="Wu L."/>
            <person name="Ma J."/>
        </authorList>
    </citation>
    <scope>NUCLEOTIDE SEQUENCE [LARGE SCALE GENOMIC DNA]</scope>
    <source>
        <strain evidence="9">CCM 8702</strain>
    </source>
</reference>
<organism evidence="8 9">
    <name type="scientific">Saccharibacillus endophyticus</name>
    <dbReference type="NCBI Taxonomy" id="2060666"/>
    <lineage>
        <taxon>Bacteria</taxon>
        <taxon>Bacillati</taxon>
        <taxon>Bacillota</taxon>
        <taxon>Bacilli</taxon>
        <taxon>Bacillales</taxon>
        <taxon>Paenibacillaceae</taxon>
        <taxon>Saccharibacillus</taxon>
    </lineage>
</organism>
<dbReference type="PROSITE" id="PS50928">
    <property type="entry name" value="ABC_TM1"/>
    <property type="match status" value="1"/>
</dbReference>
<comment type="subcellular location">
    <subcellularLocation>
        <location evidence="6">Cell membrane</location>
        <topology evidence="6">Multi-pass membrane protein</topology>
    </subcellularLocation>
    <subcellularLocation>
        <location evidence="1">Membrane</location>
        <topology evidence="1">Multi-pass membrane protein</topology>
    </subcellularLocation>
</comment>
<name>A0ABQ1ZTV9_9BACL</name>
<dbReference type="Gene3D" id="1.10.3720.10">
    <property type="entry name" value="MetI-like"/>
    <property type="match status" value="1"/>
</dbReference>
<evidence type="ECO:0000313" key="8">
    <source>
        <dbReference type="EMBL" id="GGH79219.1"/>
    </source>
</evidence>
<feature type="transmembrane region" description="Helical" evidence="6">
    <location>
        <begin position="292"/>
        <end position="311"/>
    </location>
</feature>
<feature type="domain" description="ABC transmembrane type-1" evidence="7">
    <location>
        <begin position="98"/>
        <end position="313"/>
    </location>
</feature>
<keyword evidence="3 6" id="KW-0812">Transmembrane</keyword>
<comment type="similarity">
    <text evidence="6">Belongs to the binding-protein-dependent transport system permease family.</text>
</comment>
<feature type="transmembrane region" description="Helical" evidence="6">
    <location>
        <begin position="185"/>
        <end position="211"/>
    </location>
</feature>
<dbReference type="InterPro" id="IPR000515">
    <property type="entry name" value="MetI-like"/>
</dbReference>
<dbReference type="Pfam" id="PF00528">
    <property type="entry name" value="BPD_transp_1"/>
    <property type="match status" value="1"/>
</dbReference>
<gene>
    <name evidence="8" type="primary">yteP</name>
    <name evidence="8" type="ORF">GCM10007362_25680</name>
</gene>
<dbReference type="Proteomes" id="UP000605427">
    <property type="component" value="Unassembled WGS sequence"/>
</dbReference>
<keyword evidence="2 6" id="KW-0813">Transport</keyword>